<reference evidence="2" key="1">
    <citation type="submission" date="2020-02" db="EMBL/GenBank/DDBJ databases">
        <authorList>
            <person name="Meier V. D."/>
        </authorList>
    </citation>
    <scope>NUCLEOTIDE SEQUENCE</scope>
    <source>
        <strain evidence="2">AVDCRST_MAG34</strain>
    </source>
</reference>
<dbReference type="InterPro" id="IPR011009">
    <property type="entry name" value="Kinase-like_dom_sf"/>
</dbReference>
<feature type="domain" description="Aminoglycoside phosphotransferase" evidence="1">
    <location>
        <begin position="46"/>
        <end position="129"/>
    </location>
</feature>
<gene>
    <name evidence="2" type="ORF">AVDCRST_MAG34-2673</name>
</gene>
<dbReference type="SUPFAM" id="SSF56112">
    <property type="entry name" value="Protein kinase-like (PK-like)"/>
    <property type="match status" value="1"/>
</dbReference>
<dbReference type="InterPro" id="IPR051678">
    <property type="entry name" value="AGP_Transferase"/>
</dbReference>
<evidence type="ECO:0000259" key="1">
    <source>
        <dbReference type="Pfam" id="PF01636"/>
    </source>
</evidence>
<dbReference type="InterPro" id="IPR002575">
    <property type="entry name" value="Aminoglycoside_PTrfase"/>
</dbReference>
<dbReference type="AlphaFoldDB" id="A0A6J4MMR7"/>
<protein>
    <recommendedName>
        <fullName evidence="1">Aminoglycoside phosphotransferase domain-containing protein</fullName>
    </recommendedName>
</protein>
<dbReference type="Gene3D" id="3.90.1200.10">
    <property type="match status" value="1"/>
</dbReference>
<dbReference type="PANTHER" id="PTHR21310">
    <property type="entry name" value="AMINOGLYCOSIDE PHOSPHOTRANSFERASE-RELATED-RELATED"/>
    <property type="match status" value="1"/>
</dbReference>
<organism evidence="2">
    <name type="scientific">uncultured Nocardioidaceae bacterium</name>
    <dbReference type="NCBI Taxonomy" id="253824"/>
    <lineage>
        <taxon>Bacteria</taxon>
        <taxon>Bacillati</taxon>
        <taxon>Actinomycetota</taxon>
        <taxon>Actinomycetes</taxon>
        <taxon>Propionibacteriales</taxon>
        <taxon>Nocardioidaceae</taxon>
        <taxon>environmental samples</taxon>
    </lineage>
</organism>
<dbReference type="Pfam" id="PF01636">
    <property type="entry name" value="APH"/>
    <property type="match status" value="2"/>
</dbReference>
<sequence>MRLPVAVERAAAALGVPAETLSPIGGATGQSWACGDHVVRIGTAEGLRRELLAMSAAAVAVPVPEVLQCAHYGDGPQATRAALLMSRLPGRPAGEVFELPVTEAGRIGEACGRLHARLAVVAAPAGVDAAPDGSEGADAEQARSDTASGACLLHLDLHPLNVLVEAGEVTGVLDWSNAAAGEGVLDRARTWSVLTLEPVVLPFRDEPRFSALREGWSAAGGFEELPVAARRWACRYMLRDLAGRYSPDRLAHVRRLLAQLD</sequence>
<feature type="domain" description="Aminoglycoside phosphotransferase" evidence="1">
    <location>
        <begin position="147"/>
        <end position="195"/>
    </location>
</feature>
<evidence type="ECO:0000313" key="2">
    <source>
        <dbReference type="EMBL" id="CAA9364060.1"/>
    </source>
</evidence>
<dbReference type="EMBL" id="CADCUI010000075">
    <property type="protein sequence ID" value="CAA9364060.1"/>
    <property type="molecule type" value="Genomic_DNA"/>
</dbReference>
<proteinExistence type="predicted"/>
<name>A0A6J4MMR7_9ACTN</name>
<accession>A0A6J4MMR7</accession>